<keyword evidence="6" id="KW-0804">Transcription</keyword>
<feature type="domain" description="Response regulatory" evidence="11">
    <location>
        <begin position="104"/>
        <end position="222"/>
    </location>
</feature>
<feature type="region of interest" description="Disordered" evidence="10">
    <location>
        <begin position="227"/>
        <end position="305"/>
    </location>
</feature>
<keyword evidence="14" id="KW-1185">Reference proteome</keyword>
<feature type="region of interest" description="Disordered" evidence="10">
    <location>
        <begin position="577"/>
        <end position="728"/>
    </location>
</feature>
<name>A0A2G5D5D3_AQUCA</name>
<feature type="compositionally biased region" description="Low complexity" evidence="10">
    <location>
        <begin position="227"/>
        <end position="236"/>
    </location>
</feature>
<dbReference type="OrthoDB" id="60033at2759"/>
<dbReference type="GO" id="GO:0000160">
    <property type="term" value="P:phosphorelay signal transduction system"/>
    <property type="evidence" value="ECO:0007669"/>
    <property type="project" value="UniProtKB-KW"/>
</dbReference>
<evidence type="ECO:0000256" key="2">
    <source>
        <dbReference type="ARBA" id="ARBA00010330"/>
    </source>
</evidence>
<dbReference type="InParanoid" id="A0A2G5D5D3"/>
<dbReference type="Pfam" id="PF06203">
    <property type="entry name" value="CCT"/>
    <property type="match status" value="1"/>
</dbReference>
<feature type="compositionally biased region" description="Low complexity" evidence="10">
    <location>
        <begin position="668"/>
        <end position="681"/>
    </location>
</feature>
<feature type="region of interest" description="Disordered" evidence="10">
    <location>
        <begin position="524"/>
        <end position="561"/>
    </location>
</feature>
<dbReference type="InterPro" id="IPR045279">
    <property type="entry name" value="ARR-like"/>
</dbReference>
<evidence type="ECO:0000256" key="7">
    <source>
        <dbReference type="ARBA" id="ARBA00023242"/>
    </source>
</evidence>
<organism evidence="13 14">
    <name type="scientific">Aquilegia coerulea</name>
    <name type="common">Rocky mountain columbine</name>
    <dbReference type="NCBI Taxonomy" id="218851"/>
    <lineage>
        <taxon>Eukaryota</taxon>
        <taxon>Viridiplantae</taxon>
        <taxon>Streptophyta</taxon>
        <taxon>Embryophyta</taxon>
        <taxon>Tracheophyta</taxon>
        <taxon>Spermatophyta</taxon>
        <taxon>Magnoliopsida</taxon>
        <taxon>Ranunculales</taxon>
        <taxon>Ranunculaceae</taxon>
        <taxon>Thalictroideae</taxon>
        <taxon>Aquilegia</taxon>
    </lineage>
</organism>
<evidence type="ECO:0000256" key="9">
    <source>
        <dbReference type="PROSITE-ProRule" id="PRU00357"/>
    </source>
</evidence>
<feature type="compositionally biased region" description="Polar residues" evidence="10">
    <location>
        <begin position="524"/>
        <end position="544"/>
    </location>
</feature>
<reference evidence="13 14" key="1">
    <citation type="submission" date="2017-09" db="EMBL/GenBank/DDBJ databases">
        <title>WGS assembly of Aquilegia coerulea Goldsmith.</title>
        <authorList>
            <person name="Hodges S."/>
            <person name="Kramer E."/>
            <person name="Nordborg M."/>
            <person name="Tomkins J."/>
            <person name="Borevitz J."/>
            <person name="Derieg N."/>
            <person name="Yan J."/>
            <person name="Mihaltcheva S."/>
            <person name="Hayes R.D."/>
            <person name="Rokhsar D."/>
        </authorList>
    </citation>
    <scope>NUCLEOTIDE SEQUENCE [LARGE SCALE GENOMIC DNA]</scope>
    <source>
        <strain evidence="14">cv. Goldsmith</strain>
    </source>
</reference>
<comment type="similarity">
    <text evidence="2">Belongs to the ARR-like family.</text>
</comment>
<feature type="compositionally biased region" description="Polar residues" evidence="10">
    <location>
        <begin position="275"/>
        <end position="285"/>
    </location>
</feature>
<evidence type="ECO:0000256" key="6">
    <source>
        <dbReference type="ARBA" id="ARBA00023163"/>
    </source>
</evidence>
<dbReference type="Gene3D" id="3.40.50.2300">
    <property type="match status" value="1"/>
</dbReference>
<gene>
    <name evidence="13" type="ORF">AQUCO_02700140v1</name>
</gene>
<dbReference type="Pfam" id="PF00072">
    <property type="entry name" value="Response_reg"/>
    <property type="match status" value="1"/>
</dbReference>
<dbReference type="STRING" id="218851.A0A2G5D5D3"/>
<dbReference type="Proteomes" id="UP000230069">
    <property type="component" value="Unassembled WGS sequence"/>
</dbReference>
<feature type="compositionally biased region" description="Basic and acidic residues" evidence="10">
    <location>
        <begin position="442"/>
        <end position="461"/>
    </location>
</feature>
<feature type="compositionally biased region" description="Polar residues" evidence="10">
    <location>
        <begin position="253"/>
        <end position="267"/>
    </location>
</feature>
<dbReference type="FunCoup" id="A0A2G5D5D3">
    <property type="interactions" value="71"/>
</dbReference>
<feature type="compositionally biased region" description="Gly residues" evidence="10">
    <location>
        <begin position="8"/>
        <end position="18"/>
    </location>
</feature>
<evidence type="ECO:0000256" key="5">
    <source>
        <dbReference type="ARBA" id="ARBA00023108"/>
    </source>
</evidence>
<feature type="compositionally biased region" description="Gly residues" evidence="10">
    <location>
        <begin position="705"/>
        <end position="718"/>
    </location>
</feature>
<evidence type="ECO:0000256" key="4">
    <source>
        <dbReference type="ARBA" id="ARBA00023015"/>
    </source>
</evidence>
<dbReference type="PANTHER" id="PTHR43874">
    <property type="entry name" value="TWO-COMPONENT RESPONSE REGULATOR"/>
    <property type="match status" value="1"/>
</dbReference>
<evidence type="ECO:0000256" key="8">
    <source>
        <dbReference type="PROSITE-ProRule" id="PRU00169"/>
    </source>
</evidence>
<evidence type="ECO:0000256" key="10">
    <source>
        <dbReference type="SAM" id="MobiDB-lite"/>
    </source>
</evidence>
<dbReference type="GO" id="GO:0009736">
    <property type="term" value="P:cytokinin-activated signaling pathway"/>
    <property type="evidence" value="ECO:0007669"/>
    <property type="project" value="InterPro"/>
</dbReference>
<dbReference type="AlphaFoldDB" id="A0A2G5D5D3"/>
<feature type="compositionally biased region" description="Basic residues" evidence="10">
    <location>
        <begin position="611"/>
        <end position="625"/>
    </location>
</feature>
<dbReference type="FunFam" id="3.40.50.2300:FF:000214">
    <property type="entry name" value="Two-component response regulator-like PRR37"/>
    <property type="match status" value="1"/>
</dbReference>
<feature type="domain" description="CCT" evidence="12">
    <location>
        <begin position="728"/>
        <end position="770"/>
    </location>
</feature>
<evidence type="ECO:0000259" key="11">
    <source>
        <dbReference type="PROSITE" id="PS50110"/>
    </source>
</evidence>
<dbReference type="PROSITE" id="PS50110">
    <property type="entry name" value="RESPONSE_REGULATORY"/>
    <property type="match status" value="1"/>
</dbReference>
<dbReference type="InterPro" id="IPR010402">
    <property type="entry name" value="CCT_domain"/>
</dbReference>
<dbReference type="PANTHER" id="PTHR43874:SF125">
    <property type="entry name" value="TWO-COMPONENT RESPONSE REGULATOR-LIKE APRR7"/>
    <property type="match status" value="1"/>
</dbReference>
<evidence type="ECO:0000256" key="1">
    <source>
        <dbReference type="ARBA" id="ARBA00004123"/>
    </source>
</evidence>
<feature type="region of interest" description="Disordered" evidence="10">
    <location>
        <begin position="431"/>
        <end position="461"/>
    </location>
</feature>
<dbReference type="CDD" id="cd17582">
    <property type="entry name" value="psREC_PRR"/>
    <property type="match status" value="1"/>
</dbReference>
<keyword evidence="5" id="KW-0090">Biological rhythms</keyword>
<feature type="region of interest" description="Disordered" evidence="10">
    <location>
        <begin position="1"/>
        <end position="22"/>
    </location>
</feature>
<dbReference type="SUPFAM" id="SSF52172">
    <property type="entry name" value="CheY-like"/>
    <property type="match status" value="1"/>
</dbReference>
<evidence type="ECO:0000256" key="3">
    <source>
        <dbReference type="ARBA" id="ARBA00023012"/>
    </source>
</evidence>
<evidence type="ECO:0000313" key="13">
    <source>
        <dbReference type="EMBL" id="PIA38724.1"/>
    </source>
</evidence>
<dbReference type="GO" id="GO:0005634">
    <property type="term" value="C:nucleus"/>
    <property type="evidence" value="ECO:0007669"/>
    <property type="project" value="UniProtKB-SubCell"/>
</dbReference>
<sequence>MGSVPVNTGGGGGGGGNSSIGIKDLAEQNYHHRYEHREVRDEVVGEGQGLSEEDELKINEVAKDVNAIGCELALLPQASLQKQQQQPSGSVVRWERFLPLRSLKVLLVENDDSTRHVVSALLRNCSYEVIAVSNGVQGWKMLQDLTNHIDLVLTEVVMPCVSGIGLLCKIMSHNTCKNIPVIMMSSHDSMGIVFKCLSKGAVDFLVKPIRKNELKNLWQHVWRRCHSSSGSGSESGIQTLKSVKSKSIDESDNNTGSNDEDGNSSVGLNVRDGSDNGSGTQSSWTKRAVEVDSPHPMSPWDQLAGPPDSTCLQVTNPKSESFGKEWVPVGAKNECPEHDERLLDNVAMGKDLEIGVSRNASLQQEYTNEKVCTNLIGTITNTMPELLPEKDNKQLDKGPLGFESQNASSELVQAADHTGLTTNCNLGQVDFGFSETPNSHPKVSESKDMPSSDPKEVPSLELSLKRLRDVSTNDHDDRKMLKRSDASAFSRYQTGYNSNQAPTGIVGSCSPLDDSSEAMKTDSIYNQRSNESSNNYDMGSTNKKTFTKPAAVSEKSASTSTERCLYPSAFQSVQNSHAGAPLQGMPPKVNDAASNTAAAQPKGAHRQVQVQHHHHYYHHHHHHVHNMQQQQGLPDSEDLSLSIGGSGVQCGSSNMVGGPTESNTGTYSLNGSASGSNHGSSGQNGGTKDVNAGGMNIESDNGLVGKSGVGGSGSGSGSGVDQNRSAQRVAALTKFRQKRKERCFERKVRYQSRKRLAEQRPRVRGQFVRQRVYENTSGEADC</sequence>
<evidence type="ECO:0000313" key="14">
    <source>
        <dbReference type="Proteomes" id="UP000230069"/>
    </source>
</evidence>
<proteinExistence type="inferred from homology"/>
<dbReference type="InterPro" id="IPR011006">
    <property type="entry name" value="CheY-like_superfamily"/>
</dbReference>
<comment type="caution">
    <text evidence="8">Lacks conserved residue(s) required for the propagation of feature annotation.</text>
</comment>
<dbReference type="PROSITE" id="PS51017">
    <property type="entry name" value="CCT"/>
    <property type="match status" value="1"/>
</dbReference>
<evidence type="ECO:0008006" key="15">
    <source>
        <dbReference type="Google" id="ProtNLM"/>
    </source>
</evidence>
<accession>A0A2G5D5D3</accession>
<dbReference type="SMART" id="SM00448">
    <property type="entry name" value="REC"/>
    <property type="match status" value="1"/>
</dbReference>
<comment type="subcellular location">
    <subcellularLocation>
        <location evidence="1 9">Nucleus</location>
    </subcellularLocation>
</comment>
<keyword evidence="7 9" id="KW-0539">Nucleus</keyword>
<dbReference type="EMBL" id="KZ305044">
    <property type="protein sequence ID" value="PIA38724.1"/>
    <property type="molecule type" value="Genomic_DNA"/>
</dbReference>
<dbReference type="InterPro" id="IPR001789">
    <property type="entry name" value="Sig_transdc_resp-reg_receiver"/>
</dbReference>
<feature type="compositionally biased region" description="Polar residues" evidence="10">
    <location>
        <begin position="649"/>
        <end position="667"/>
    </location>
</feature>
<evidence type="ECO:0000259" key="12">
    <source>
        <dbReference type="PROSITE" id="PS51017"/>
    </source>
</evidence>
<keyword evidence="4" id="KW-0805">Transcription regulation</keyword>
<keyword evidence="3" id="KW-0902">Two-component regulatory system</keyword>
<protein>
    <recommendedName>
        <fullName evidence="15">Two-component response regulator-like PRR37</fullName>
    </recommendedName>
</protein>
<dbReference type="GO" id="GO:0048511">
    <property type="term" value="P:rhythmic process"/>
    <property type="evidence" value="ECO:0007669"/>
    <property type="project" value="UniProtKB-KW"/>
</dbReference>